<name>A0A6B9XYR0_PICSI</name>
<proteinExistence type="predicted"/>
<keyword evidence="2" id="KW-0496">Mitochondrion</keyword>
<dbReference type="AlphaFoldDB" id="A0A6B9XYR0"/>
<dbReference type="EMBL" id="MK697702">
    <property type="protein sequence ID" value="QHR91767.1"/>
    <property type="molecule type" value="Genomic_DNA"/>
</dbReference>
<accession>A0A6B9XYR0</accession>
<evidence type="ECO:0000313" key="2">
    <source>
        <dbReference type="EMBL" id="QHR91767.1"/>
    </source>
</evidence>
<gene>
    <name evidence="2" type="primary">orf05835</name>
    <name evidence="2" type="ORF">Q903MT_gene5803</name>
</gene>
<organism evidence="2">
    <name type="scientific">Picea sitchensis</name>
    <name type="common">Sitka spruce</name>
    <name type="synonym">Pinus sitchensis</name>
    <dbReference type="NCBI Taxonomy" id="3332"/>
    <lineage>
        <taxon>Eukaryota</taxon>
        <taxon>Viridiplantae</taxon>
        <taxon>Streptophyta</taxon>
        <taxon>Embryophyta</taxon>
        <taxon>Tracheophyta</taxon>
        <taxon>Spermatophyta</taxon>
        <taxon>Pinopsida</taxon>
        <taxon>Pinidae</taxon>
        <taxon>Conifers I</taxon>
        <taxon>Pinales</taxon>
        <taxon>Pinaceae</taxon>
        <taxon>Picea</taxon>
    </lineage>
</organism>
<evidence type="ECO:0000256" key="1">
    <source>
        <dbReference type="SAM" id="MobiDB-lite"/>
    </source>
</evidence>
<feature type="region of interest" description="Disordered" evidence="1">
    <location>
        <begin position="20"/>
        <end position="48"/>
    </location>
</feature>
<feature type="compositionally biased region" description="Basic and acidic residues" evidence="1">
    <location>
        <begin position="20"/>
        <end position="31"/>
    </location>
</feature>
<geneLocation type="mitochondrion" evidence="2"/>
<reference evidence="2" key="1">
    <citation type="submission" date="2019-03" db="EMBL/GenBank/DDBJ databases">
        <title>Largest Complete Mitochondrial Genome of a Gymnosperm, Sitka Spruce (Picea sitchensis), Indicates Complex Physical Structure.</title>
        <authorList>
            <person name="Jackman S.D."/>
            <person name="Coombe L."/>
            <person name="Warren R."/>
            <person name="Kirk H."/>
            <person name="Trinh E."/>
            <person name="McLeod T."/>
            <person name="Pleasance S."/>
            <person name="Pandoh P."/>
            <person name="Zhao Y."/>
            <person name="Coope R."/>
            <person name="Bousquet J."/>
            <person name="Bohlmann J.C."/>
            <person name="Jones S.J.M."/>
            <person name="Birol I."/>
        </authorList>
    </citation>
    <scope>NUCLEOTIDE SEQUENCE</scope>
    <source>
        <strain evidence="2">Q903</strain>
    </source>
</reference>
<protein>
    <submittedName>
        <fullName evidence="2">Uncharacterized protein</fullName>
    </submittedName>
</protein>
<sequence length="48" mass="5569">MKSTMQRSVVLMLSLLSKKEREARTRKDARDTSTFATGYKRGHLTHML</sequence>